<dbReference type="HOGENOM" id="CLU_006051_3_0_6"/>
<name>C5BMH7_TERTT</name>
<dbReference type="GO" id="GO:0030976">
    <property type="term" value="F:thiamine pyrophosphate binding"/>
    <property type="evidence" value="ECO:0007669"/>
    <property type="project" value="UniProtKB-UniRule"/>
</dbReference>
<dbReference type="UniPathway" id="UPA00079"/>
<dbReference type="Pfam" id="PF02775">
    <property type="entry name" value="TPP_enzyme_C"/>
    <property type="match status" value="1"/>
</dbReference>
<evidence type="ECO:0000259" key="9">
    <source>
        <dbReference type="Pfam" id="PF02776"/>
    </source>
</evidence>
<dbReference type="Pfam" id="PF16582">
    <property type="entry name" value="TPP_enzyme_M_2"/>
    <property type="match status" value="1"/>
</dbReference>
<evidence type="ECO:0000256" key="1">
    <source>
        <dbReference type="ARBA" id="ARBA00022428"/>
    </source>
</evidence>
<comment type="pathway">
    <text evidence="7">Quinol/quinone metabolism; menaquinone biosynthesis.</text>
</comment>
<comment type="cofactor">
    <cofactor evidence="7">
        <name>thiamine diphosphate</name>
        <dbReference type="ChEBI" id="CHEBI:58937"/>
    </cofactor>
    <text evidence="7">Binds 1 thiamine pyrophosphate per subunit.</text>
</comment>
<keyword evidence="3 7" id="KW-0479">Metal-binding</keyword>
<dbReference type="GO" id="GO:0016829">
    <property type="term" value="F:lyase activity"/>
    <property type="evidence" value="ECO:0007669"/>
    <property type="project" value="UniProtKB-KW"/>
</dbReference>
<dbReference type="PANTHER" id="PTHR42916:SF1">
    <property type="entry name" value="PROTEIN PHYLLO, CHLOROPLASTIC"/>
    <property type="match status" value="1"/>
</dbReference>
<sequence length="564" mass="61919">MHTSSINNVVWAKALLESLRASGVTDFCLAPGSRSAPLAMALNELAQRDPQVAIHTHFDERGLGFFAMSLSRSRGKPVVVITTSGTAVANLYPAVIEAWESCVPLVLLTADRPDYLIHCGANQAIDQKHLFQNHVIHSHNFTLPHSQEMLRQQQKALVTVKSAFRPIHFNCQFDEPLYPENDHPSATATSGVDDRADIPAATSQDDLIRELNQHLESSRRTLFVLGGLLPQQAAMLAPWLARADGLVFADINSQFRFSGFDNQLHLLDVSLLNPQFIAAFNPDCIVQFGGRLVSKRVNQFLASAEAPYWLVSEREINLDPSRRARRLTLPLPDFCTQVSPALSRWEAKSVVLQNHESIAEHVRTNLSVQWHEASIACTVASELTTQDAIFVGNSLAIRMLDSWLPQLDIKPAVFSNRGASGIDGLLASAVALSHGTCRQVVVLLGDTSLLHDLNSLALLRKARKPIKIVVLNNDGGRIFGMLPAGDQTAYESLFAMPPGQSDFLNVARQFSLAYFCATEHGSLRAVLGTVLSSPEHALLECKIDGDAGVERIKLLMTRLQCLKI</sequence>
<accession>C5BMH7</accession>
<dbReference type="AlphaFoldDB" id="C5BMH7"/>
<dbReference type="eggNOG" id="COG1165">
    <property type="taxonomic scope" value="Bacteria"/>
</dbReference>
<dbReference type="Proteomes" id="UP000009080">
    <property type="component" value="Chromosome"/>
</dbReference>
<evidence type="ECO:0000256" key="6">
    <source>
        <dbReference type="ARBA" id="ARBA00023211"/>
    </source>
</evidence>
<dbReference type="EC" id="2.2.1.9" evidence="7"/>
<dbReference type="KEGG" id="ttu:TERTU_2728"/>
<keyword evidence="6 7" id="KW-0464">Manganese</keyword>
<dbReference type="Gene3D" id="3.40.50.1220">
    <property type="entry name" value="TPP-binding domain"/>
    <property type="match status" value="1"/>
</dbReference>
<dbReference type="EMBL" id="CP001614">
    <property type="protein sequence ID" value="ACR14071.1"/>
    <property type="molecule type" value="Genomic_DNA"/>
</dbReference>
<gene>
    <name evidence="7 11" type="primary">menD</name>
    <name evidence="11" type="ordered locus">TERTU_2728</name>
</gene>
<dbReference type="GO" id="GO:0000287">
    <property type="term" value="F:magnesium ion binding"/>
    <property type="evidence" value="ECO:0007669"/>
    <property type="project" value="UniProtKB-UniRule"/>
</dbReference>
<feature type="domain" description="Menaquinone biosynthesis protein MenD middle" evidence="10">
    <location>
        <begin position="218"/>
        <end position="391"/>
    </location>
</feature>
<evidence type="ECO:0000313" key="11">
    <source>
        <dbReference type="EMBL" id="ACR14071.1"/>
    </source>
</evidence>
<evidence type="ECO:0000256" key="2">
    <source>
        <dbReference type="ARBA" id="ARBA00022679"/>
    </source>
</evidence>
<comment type="similarity">
    <text evidence="7">Belongs to the TPP enzyme family. MenD subfamily.</text>
</comment>
<evidence type="ECO:0000259" key="8">
    <source>
        <dbReference type="Pfam" id="PF02775"/>
    </source>
</evidence>
<dbReference type="CDD" id="cd02009">
    <property type="entry name" value="TPP_SHCHC_synthase"/>
    <property type="match status" value="1"/>
</dbReference>
<keyword evidence="12" id="KW-1185">Reference proteome</keyword>
<keyword evidence="1 7" id="KW-0474">Menaquinone biosynthesis</keyword>
<feature type="domain" description="Thiamine pyrophosphate enzyme N-terminal TPP-binding" evidence="9">
    <location>
        <begin position="12"/>
        <end position="129"/>
    </location>
</feature>
<protein>
    <recommendedName>
        <fullName evidence="7">2-succinyl-5-enolpyruvyl-6-hydroxy-3-cyclohexene-1-carboxylate synthase</fullName>
        <shortName evidence="7">SEPHCHC synthase</shortName>
        <ecNumber evidence="7">2.2.1.9</ecNumber>
    </recommendedName>
    <alternativeName>
        <fullName evidence="7">Menaquinone biosynthesis protein MenD</fullName>
    </alternativeName>
</protein>
<comment type="subunit">
    <text evidence="7">Homodimer.</text>
</comment>
<dbReference type="OrthoDB" id="9791859at2"/>
<dbReference type="PIRSF" id="PIRSF004983">
    <property type="entry name" value="MenD"/>
    <property type="match status" value="1"/>
</dbReference>
<organism evidence="11 12">
    <name type="scientific">Teredinibacter turnerae (strain ATCC 39867 / T7901)</name>
    <dbReference type="NCBI Taxonomy" id="377629"/>
    <lineage>
        <taxon>Bacteria</taxon>
        <taxon>Pseudomonadati</taxon>
        <taxon>Pseudomonadota</taxon>
        <taxon>Gammaproteobacteria</taxon>
        <taxon>Cellvibrionales</taxon>
        <taxon>Cellvibrionaceae</taxon>
        <taxon>Teredinibacter</taxon>
    </lineage>
</organism>
<dbReference type="InterPro" id="IPR011766">
    <property type="entry name" value="TPP_enzyme_TPP-bd"/>
</dbReference>
<dbReference type="GO" id="GO:0070204">
    <property type="term" value="F:2-succinyl-5-enolpyruvyl-6-hydroxy-3-cyclohexene-1-carboxylic-acid synthase activity"/>
    <property type="evidence" value="ECO:0007669"/>
    <property type="project" value="UniProtKB-UniRule"/>
</dbReference>
<evidence type="ECO:0000313" key="12">
    <source>
        <dbReference type="Proteomes" id="UP000009080"/>
    </source>
</evidence>
<evidence type="ECO:0000256" key="4">
    <source>
        <dbReference type="ARBA" id="ARBA00022842"/>
    </source>
</evidence>
<dbReference type="CDD" id="cd07037">
    <property type="entry name" value="TPP_PYR_MenD"/>
    <property type="match status" value="1"/>
</dbReference>
<dbReference type="RefSeq" id="WP_015820187.1">
    <property type="nucleotide sequence ID" value="NC_012997.1"/>
</dbReference>
<comment type="cofactor">
    <cofactor evidence="7">
        <name>Mg(2+)</name>
        <dbReference type="ChEBI" id="CHEBI:18420"/>
    </cofactor>
    <cofactor evidence="7">
        <name>Mn(2+)</name>
        <dbReference type="ChEBI" id="CHEBI:29035"/>
    </cofactor>
</comment>
<evidence type="ECO:0000259" key="10">
    <source>
        <dbReference type="Pfam" id="PF16582"/>
    </source>
</evidence>
<dbReference type="GO" id="GO:0009234">
    <property type="term" value="P:menaquinone biosynthetic process"/>
    <property type="evidence" value="ECO:0007669"/>
    <property type="project" value="UniProtKB-UniRule"/>
</dbReference>
<comment type="catalytic activity">
    <reaction evidence="7">
        <text>isochorismate + 2-oxoglutarate + H(+) = 5-enolpyruvoyl-6-hydroxy-2-succinyl-cyclohex-3-ene-1-carboxylate + CO2</text>
        <dbReference type="Rhea" id="RHEA:25593"/>
        <dbReference type="ChEBI" id="CHEBI:15378"/>
        <dbReference type="ChEBI" id="CHEBI:16526"/>
        <dbReference type="ChEBI" id="CHEBI:16810"/>
        <dbReference type="ChEBI" id="CHEBI:29780"/>
        <dbReference type="ChEBI" id="CHEBI:58818"/>
        <dbReference type="EC" id="2.2.1.9"/>
    </reaction>
</comment>
<keyword evidence="11" id="KW-0456">Lyase</keyword>
<dbReference type="Gene3D" id="3.40.50.970">
    <property type="match status" value="2"/>
</dbReference>
<reference evidence="11 12" key="1">
    <citation type="journal article" date="2009" name="PLoS ONE">
        <title>The complete genome of Teredinibacter turnerae T7901: an intracellular endosymbiont of marine wood-boring bivalves (shipworms).</title>
        <authorList>
            <person name="Yang J.C."/>
            <person name="Madupu R."/>
            <person name="Durkin A.S."/>
            <person name="Ekborg N.A."/>
            <person name="Pedamallu C.S."/>
            <person name="Hostetler J.B."/>
            <person name="Radune D."/>
            <person name="Toms B.S."/>
            <person name="Henrissat B."/>
            <person name="Coutinho P.M."/>
            <person name="Schwarz S."/>
            <person name="Field L."/>
            <person name="Trindade-Silva A.E."/>
            <person name="Soares C.A.G."/>
            <person name="Elshahawi S."/>
            <person name="Hanora A."/>
            <person name="Schmidt E.W."/>
            <person name="Haygood M.G."/>
            <person name="Posfai J."/>
            <person name="Benner J."/>
            <person name="Madinger C."/>
            <person name="Nove J."/>
            <person name="Anton B."/>
            <person name="Chaudhary K."/>
            <person name="Foster J."/>
            <person name="Holman A."/>
            <person name="Kumar S."/>
            <person name="Lessard P.A."/>
            <person name="Luyten Y.A."/>
            <person name="Slatko B."/>
            <person name="Wood N."/>
            <person name="Wu B."/>
            <person name="Teplitski M."/>
            <person name="Mougous J.D."/>
            <person name="Ward N."/>
            <person name="Eisen J.A."/>
            <person name="Badger J.H."/>
            <person name="Distel D.L."/>
        </authorList>
    </citation>
    <scope>NUCLEOTIDE SEQUENCE [LARGE SCALE GENOMIC DNA]</scope>
    <source>
        <strain evidence="12">ATCC 39867 / T7901</strain>
    </source>
</reference>
<dbReference type="NCBIfam" id="TIGR00173">
    <property type="entry name" value="menD"/>
    <property type="match status" value="1"/>
</dbReference>
<proteinExistence type="inferred from homology"/>
<dbReference type="UniPathway" id="UPA01057">
    <property type="reaction ID" value="UER00164"/>
</dbReference>
<evidence type="ECO:0000256" key="7">
    <source>
        <dbReference type="HAMAP-Rule" id="MF_01659"/>
    </source>
</evidence>
<dbReference type="PANTHER" id="PTHR42916">
    <property type="entry name" value="2-SUCCINYL-5-ENOLPYRUVYL-6-HYDROXY-3-CYCLOHEXENE-1-CARBOXYLATE SYNTHASE"/>
    <property type="match status" value="1"/>
</dbReference>
<dbReference type="InterPro" id="IPR004433">
    <property type="entry name" value="MenaQ_synth_MenD"/>
</dbReference>
<dbReference type="STRING" id="377629.TERTU_2728"/>
<comment type="function">
    <text evidence="7">Catalyzes the thiamine diphosphate-dependent decarboxylation of 2-oxoglutarate and the subsequent addition of the resulting succinic semialdehyde-thiamine pyrophosphate anion to isochorismate to yield 2-succinyl-5-enolpyruvyl-6-hydroxy-3-cyclohexene-1-carboxylate (SEPHCHC).</text>
</comment>
<dbReference type="SUPFAM" id="SSF52518">
    <property type="entry name" value="Thiamin diphosphate-binding fold (THDP-binding)"/>
    <property type="match status" value="2"/>
</dbReference>
<evidence type="ECO:0000256" key="3">
    <source>
        <dbReference type="ARBA" id="ARBA00022723"/>
    </source>
</evidence>
<dbReference type="InterPro" id="IPR032264">
    <property type="entry name" value="MenD_middle"/>
</dbReference>
<dbReference type="InterPro" id="IPR012001">
    <property type="entry name" value="Thiamin_PyroP_enz_TPP-bd_dom"/>
</dbReference>
<evidence type="ECO:0000256" key="5">
    <source>
        <dbReference type="ARBA" id="ARBA00023052"/>
    </source>
</evidence>
<dbReference type="InterPro" id="IPR029061">
    <property type="entry name" value="THDP-binding"/>
</dbReference>
<dbReference type="GO" id="GO:0030145">
    <property type="term" value="F:manganese ion binding"/>
    <property type="evidence" value="ECO:0007669"/>
    <property type="project" value="UniProtKB-UniRule"/>
</dbReference>
<dbReference type="Pfam" id="PF02776">
    <property type="entry name" value="TPP_enzyme_N"/>
    <property type="match status" value="1"/>
</dbReference>
<keyword evidence="4 7" id="KW-0460">Magnesium</keyword>
<comment type="pathway">
    <text evidence="7">Quinol/quinone metabolism; 1,4-dihydroxy-2-naphthoate biosynthesis; 1,4-dihydroxy-2-naphthoate from chorismate: step 2/7.</text>
</comment>
<keyword evidence="5 7" id="KW-0786">Thiamine pyrophosphate</keyword>
<keyword evidence="2 7" id="KW-0808">Transferase</keyword>
<feature type="domain" description="Thiamine pyrophosphate enzyme TPP-binding" evidence="8">
    <location>
        <begin position="427"/>
        <end position="541"/>
    </location>
</feature>
<dbReference type="HAMAP" id="MF_01659">
    <property type="entry name" value="MenD"/>
    <property type="match status" value="1"/>
</dbReference>